<evidence type="ECO:0000313" key="2">
    <source>
        <dbReference type="WBParaSite" id="SVE_0756300.1"/>
    </source>
</evidence>
<dbReference type="WBParaSite" id="SVE_0756300.1">
    <property type="protein sequence ID" value="SVE_0756300.1"/>
    <property type="gene ID" value="SVE_0756300"/>
</dbReference>
<name>A0A0K0FFC1_STRVS</name>
<dbReference type="InterPro" id="IPR036322">
    <property type="entry name" value="WD40_repeat_dom_sf"/>
</dbReference>
<sequence>MSTITSFGYVNYSHSFFSLSTDNGYVCNIPIINNQEEVVAFNKKFHEEKPQKNCNFILNNDFISKIILYPCDGTLQSLLVQRDKTNSSEITIATLDNQLVDTLKLLYYCDKIQWNPNEMGSEKIGCKQLNAIHIYDVEAGAVTQNFISNDVIDFQWDKDNENVIYTGDNYGLISIHDLRQLNETKFGQKVNKCKKCQIEMLDNFIFITTTLGDCNIYDIRNQKIVTNFKLKSQYTPKDCLPISNKHINCPIFKVKYINNLYTYVYLYGTDFIVRKFQKNMENCMEEEKLIQTRHVYSVNDFHFHPTLAILTSVSDRLDVCNLYY</sequence>
<dbReference type="SUPFAM" id="SSF50978">
    <property type="entry name" value="WD40 repeat-like"/>
    <property type="match status" value="1"/>
</dbReference>
<protein>
    <submittedName>
        <fullName evidence="2">WD_REPEATS_REGION domain-containing protein</fullName>
    </submittedName>
</protein>
<proteinExistence type="predicted"/>
<dbReference type="Proteomes" id="UP000035680">
    <property type="component" value="Unassembled WGS sequence"/>
</dbReference>
<accession>A0A0K0FFC1</accession>
<evidence type="ECO:0000313" key="1">
    <source>
        <dbReference type="Proteomes" id="UP000035680"/>
    </source>
</evidence>
<reference evidence="1" key="1">
    <citation type="submission" date="2014-07" db="EMBL/GenBank/DDBJ databases">
        <authorList>
            <person name="Martin A.A"/>
            <person name="De Silva N."/>
        </authorList>
    </citation>
    <scope>NUCLEOTIDE SEQUENCE</scope>
</reference>
<reference evidence="2" key="2">
    <citation type="submission" date="2015-08" db="UniProtKB">
        <authorList>
            <consortium name="WormBaseParasite"/>
        </authorList>
    </citation>
    <scope>IDENTIFICATION</scope>
</reference>
<dbReference type="Gene3D" id="2.130.10.10">
    <property type="entry name" value="YVTN repeat-like/Quinoprotein amine dehydrogenase"/>
    <property type="match status" value="1"/>
</dbReference>
<keyword evidence="1" id="KW-1185">Reference proteome</keyword>
<dbReference type="AlphaFoldDB" id="A0A0K0FFC1"/>
<dbReference type="InterPro" id="IPR015943">
    <property type="entry name" value="WD40/YVTN_repeat-like_dom_sf"/>
</dbReference>
<organism evidence="1 2">
    <name type="scientific">Strongyloides venezuelensis</name>
    <name type="common">Threadworm</name>
    <dbReference type="NCBI Taxonomy" id="75913"/>
    <lineage>
        <taxon>Eukaryota</taxon>
        <taxon>Metazoa</taxon>
        <taxon>Ecdysozoa</taxon>
        <taxon>Nematoda</taxon>
        <taxon>Chromadorea</taxon>
        <taxon>Rhabditida</taxon>
        <taxon>Tylenchina</taxon>
        <taxon>Panagrolaimomorpha</taxon>
        <taxon>Strongyloidoidea</taxon>
        <taxon>Strongyloididae</taxon>
        <taxon>Strongyloides</taxon>
    </lineage>
</organism>